<dbReference type="Pfam" id="PF12696">
    <property type="entry name" value="TraG-D_C"/>
    <property type="match status" value="1"/>
</dbReference>
<dbReference type="AlphaFoldDB" id="A0A939HLE7"/>
<dbReference type="CDD" id="cd01127">
    <property type="entry name" value="TrwB_TraG_TraD_VirD4"/>
    <property type="match status" value="1"/>
</dbReference>
<keyword evidence="5 7" id="KW-0472">Membrane</keyword>
<dbReference type="SUPFAM" id="SSF52540">
    <property type="entry name" value="P-loop containing nucleoside triphosphate hydrolases"/>
    <property type="match status" value="1"/>
</dbReference>
<evidence type="ECO:0000313" key="9">
    <source>
        <dbReference type="EMBL" id="MBO1269495.1"/>
    </source>
</evidence>
<dbReference type="GO" id="GO:0005886">
    <property type="term" value="C:plasma membrane"/>
    <property type="evidence" value="ECO:0007669"/>
    <property type="project" value="UniProtKB-SubCell"/>
</dbReference>
<evidence type="ECO:0000256" key="2">
    <source>
        <dbReference type="ARBA" id="ARBA00022475"/>
    </source>
</evidence>
<feature type="domain" description="TraD/TraG TraM recognition site" evidence="8">
    <location>
        <begin position="412"/>
        <end position="529"/>
    </location>
</feature>
<evidence type="ECO:0000256" key="1">
    <source>
        <dbReference type="ARBA" id="ARBA00004651"/>
    </source>
</evidence>
<proteinExistence type="predicted"/>
<comment type="caution">
    <text evidence="9">The sequence shown here is derived from an EMBL/GenBank/DDBJ whole genome shotgun (WGS) entry which is preliminary data.</text>
</comment>
<dbReference type="InterPro" id="IPR032689">
    <property type="entry name" value="TraG-D_C"/>
</dbReference>
<dbReference type="EMBL" id="JAFNLL010000047">
    <property type="protein sequence ID" value="MBO1269495.1"/>
    <property type="molecule type" value="Genomic_DNA"/>
</dbReference>
<evidence type="ECO:0000256" key="4">
    <source>
        <dbReference type="ARBA" id="ARBA00022989"/>
    </source>
</evidence>
<evidence type="ECO:0000256" key="3">
    <source>
        <dbReference type="ARBA" id="ARBA00022692"/>
    </source>
</evidence>
<evidence type="ECO:0000256" key="7">
    <source>
        <dbReference type="SAM" id="Phobius"/>
    </source>
</evidence>
<keyword evidence="4 7" id="KW-1133">Transmembrane helix</keyword>
<keyword evidence="2" id="KW-1003">Cell membrane</keyword>
<dbReference type="InterPro" id="IPR051539">
    <property type="entry name" value="T4SS-coupling_protein"/>
</dbReference>
<name>A0A939HLE7_9MICC</name>
<dbReference type="RefSeq" id="WP_207617347.1">
    <property type="nucleotide sequence ID" value="NZ_JAFNLL010000047.1"/>
</dbReference>
<sequence length="591" mass="63539">MSAPNRKGTGLDDGLGIWLAIGAAAVIGGGSWVAAHLGSWMAGLPTPPAHPIDLVAGLVKGRVPWPVQSTVVAAVGAFLLVAAVVLVLVIRSKGAGKRARVDKAARYLGRGKSLAAFSEKGAMATAERLGVKDTPGITVGRVVATGQKFIQPWEDLSIDIWGPRTGKSTSRVMPAILDAPGAVVSTSNKRDVVDGTRSVRAGVAPVWVFDPQKIAQEEPAWWWNPLSYVTDEEKAYKLTQHFAVGSRTPGSKPDAYFDPKAEDILSSYFLAAALGDLPITQVYLWVTEQVSRSPIEILKDHGYELQYKGLESTLKLADKQRDGIFGTAEKMVQCLKSRNTLRWVAPEVGATVATDSRRQFNPQDFARSRETIYILSKEGAGSAAPLTTALTVAIAEAMEERAERRGGRLDLPALFALDELANVVRWAGLPDQFSHYGSKGLIVMGILQSWSQGVELWGEANMRKIWSAANIKVYGGGVAEDGFLRAFSDLIGDYSYTNVSVSSGKSGRSRSRQEGKERIFDVSNLAELDRGRAVVLASGAPATLVRTLPWYTGPHKEAVEASIKANSPQHEDDDVLVPASEGAAANPWITK</sequence>
<keyword evidence="10" id="KW-1185">Reference proteome</keyword>
<dbReference type="Gene3D" id="3.40.50.300">
    <property type="entry name" value="P-loop containing nucleotide triphosphate hydrolases"/>
    <property type="match status" value="1"/>
</dbReference>
<comment type="subcellular location">
    <subcellularLocation>
        <location evidence="1">Cell membrane</location>
        <topology evidence="1">Multi-pass membrane protein</topology>
    </subcellularLocation>
</comment>
<protein>
    <submittedName>
        <fullName evidence="9">Type IV secretory system conjugative DNA transfer family protein</fullName>
    </submittedName>
</protein>
<organism evidence="9 10">
    <name type="scientific">Arthrobacter cavernae</name>
    <dbReference type="NCBI Taxonomy" id="2817681"/>
    <lineage>
        <taxon>Bacteria</taxon>
        <taxon>Bacillati</taxon>
        <taxon>Actinomycetota</taxon>
        <taxon>Actinomycetes</taxon>
        <taxon>Micrococcales</taxon>
        <taxon>Micrococcaceae</taxon>
        <taxon>Arthrobacter</taxon>
    </lineage>
</organism>
<dbReference type="InterPro" id="IPR027417">
    <property type="entry name" value="P-loop_NTPase"/>
</dbReference>
<dbReference type="Proteomes" id="UP000664164">
    <property type="component" value="Unassembled WGS sequence"/>
</dbReference>
<evidence type="ECO:0000256" key="5">
    <source>
        <dbReference type="ARBA" id="ARBA00023136"/>
    </source>
</evidence>
<evidence type="ECO:0000313" key="10">
    <source>
        <dbReference type="Proteomes" id="UP000664164"/>
    </source>
</evidence>
<evidence type="ECO:0000259" key="8">
    <source>
        <dbReference type="Pfam" id="PF12696"/>
    </source>
</evidence>
<feature type="region of interest" description="Disordered" evidence="6">
    <location>
        <begin position="564"/>
        <end position="591"/>
    </location>
</feature>
<evidence type="ECO:0000256" key="6">
    <source>
        <dbReference type="SAM" id="MobiDB-lite"/>
    </source>
</evidence>
<feature type="transmembrane region" description="Helical" evidence="7">
    <location>
        <begin position="15"/>
        <end position="35"/>
    </location>
</feature>
<feature type="transmembrane region" description="Helical" evidence="7">
    <location>
        <begin position="71"/>
        <end position="90"/>
    </location>
</feature>
<gene>
    <name evidence="9" type="ORF">J1902_16245</name>
</gene>
<reference evidence="9" key="1">
    <citation type="submission" date="2021-03" db="EMBL/GenBank/DDBJ databases">
        <title>A new species, PO-11, isolated from a karst cave deposit.</title>
        <authorList>
            <person name="Zhaoxiaoyong W."/>
        </authorList>
    </citation>
    <scope>NUCLEOTIDE SEQUENCE</scope>
    <source>
        <strain evidence="9">PO-11</strain>
    </source>
</reference>
<dbReference type="PANTHER" id="PTHR37937">
    <property type="entry name" value="CONJUGATIVE TRANSFER: DNA TRANSPORT"/>
    <property type="match status" value="1"/>
</dbReference>
<accession>A0A939HLE7</accession>
<keyword evidence="3 7" id="KW-0812">Transmembrane</keyword>
<dbReference type="PANTHER" id="PTHR37937:SF1">
    <property type="entry name" value="CONJUGATIVE TRANSFER: DNA TRANSPORT"/>
    <property type="match status" value="1"/>
</dbReference>